<proteinExistence type="predicted"/>
<feature type="region of interest" description="Disordered" evidence="1">
    <location>
        <begin position="39"/>
        <end position="69"/>
    </location>
</feature>
<organism evidence="2 3">
    <name type="scientific">Williamsia marianensis</name>
    <dbReference type="NCBI Taxonomy" id="85044"/>
    <lineage>
        <taxon>Bacteria</taxon>
        <taxon>Bacillati</taxon>
        <taxon>Actinomycetota</taxon>
        <taxon>Actinomycetes</taxon>
        <taxon>Mycobacteriales</taxon>
        <taxon>Nocardiaceae</taxon>
        <taxon>Williamsia</taxon>
    </lineage>
</organism>
<dbReference type="AlphaFoldDB" id="A0A495K118"/>
<protein>
    <submittedName>
        <fullName evidence="2">Uncharacterized protein</fullName>
    </submittedName>
</protein>
<evidence type="ECO:0000256" key="1">
    <source>
        <dbReference type="SAM" id="MobiDB-lite"/>
    </source>
</evidence>
<dbReference type="Proteomes" id="UP000274762">
    <property type="component" value="Unassembled WGS sequence"/>
</dbReference>
<sequence length="132" mass="14969">MKKKIPFDSTRHMQALCCVCGSLRHLNRKRVAGRHSGALAGTLSDYTPSNGYSPTGEPQTATGKLPGHWAHQQRKPAHLRSMETEYDRMVCLATCDECDERTRHAMIYPETRIDRDKLEDDMHHGRLGKPVL</sequence>
<accession>A0A495K118</accession>
<reference evidence="2 3" key="1">
    <citation type="submission" date="2018-10" db="EMBL/GenBank/DDBJ databases">
        <title>Sequencing the genomes of 1000 actinobacteria strains.</title>
        <authorList>
            <person name="Klenk H.-P."/>
        </authorList>
    </citation>
    <scope>NUCLEOTIDE SEQUENCE [LARGE SCALE GENOMIC DNA]</scope>
    <source>
        <strain evidence="2 3">DSM 44343</strain>
    </source>
</reference>
<gene>
    <name evidence="2" type="ORF">DFJ75_1696</name>
</gene>
<evidence type="ECO:0000313" key="3">
    <source>
        <dbReference type="Proteomes" id="UP000274762"/>
    </source>
</evidence>
<feature type="compositionally biased region" description="Polar residues" evidence="1">
    <location>
        <begin position="44"/>
        <end position="62"/>
    </location>
</feature>
<evidence type="ECO:0000313" key="2">
    <source>
        <dbReference type="EMBL" id="RKR94891.1"/>
    </source>
</evidence>
<dbReference type="RefSeq" id="WP_062799703.1">
    <property type="nucleotide sequence ID" value="NZ_CBCRXS010000004.1"/>
</dbReference>
<dbReference type="EMBL" id="RBKV01000001">
    <property type="protein sequence ID" value="RKR94891.1"/>
    <property type="molecule type" value="Genomic_DNA"/>
</dbReference>
<name>A0A495K118_WILMA</name>
<comment type="caution">
    <text evidence="2">The sequence shown here is derived from an EMBL/GenBank/DDBJ whole genome shotgun (WGS) entry which is preliminary data.</text>
</comment>